<dbReference type="SUPFAM" id="SSF69593">
    <property type="entry name" value="Glycerol-3-phosphate (1)-acyltransferase"/>
    <property type="match status" value="1"/>
</dbReference>
<keyword evidence="2 5" id="KW-0808">Transferase</keyword>
<keyword evidence="6" id="KW-1185">Reference proteome</keyword>
<dbReference type="GO" id="GO:0003841">
    <property type="term" value="F:1-acylglycerol-3-phosphate O-acyltransferase activity"/>
    <property type="evidence" value="ECO:0007669"/>
    <property type="project" value="TreeGrafter"/>
</dbReference>
<reference evidence="5 6" key="1">
    <citation type="submission" date="2019-02" db="EMBL/GenBank/DDBJ databases">
        <title>Arundinibacter roseus gen. nov., sp. nov., a new member of the family Cytophagaceae.</title>
        <authorList>
            <person name="Szuroczki S."/>
            <person name="Khayer B."/>
            <person name="Sproer C."/>
            <person name="Toumi M."/>
            <person name="Szabo A."/>
            <person name="Felfoldi T."/>
            <person name="Schumann P."/>
            <person name="Toth E."/>
        </authorList>
    </citation>
    <scope>NUCLEOTIDE SEQUENCE [LARGE SCALE GENOMIC DNA]</scope>
    <source>
        <strain evidence="5 6">DMA-k-7a</strain>
    </source>
</reference>
<dbReference type="SMART" id="SM00563">
    <property type="entry name" value="PlsC"/>
    <property type="match status" value="1"/>
</dbReference>
<organism evidence="5 6">
    <name type="scientific">Arundinibacter roseus</name>
    <dbReference type="NCBI Taxonomy" id="2070510"/>
    <lineage>
        <taxon>Bacteria</taxon>
        <taxon>Pseudomonadati</taxon>
        <taxon>Bacteroidota</taxon>
        <taxon>Cytophagia</taxon>
        <taxon>Cytophagales</taxon>
        <taxon>Spirosomataceae</taxon>
        <taxon>Arundinibacter</taxon>
    </lineage>
</organism>
<accession>A0A4R4KFL5</accession>
<gene>
    <name evidence="5" type="ORF">EZE20_06460</name>
</gene>
<dbReference type="RefSeq" id="WP_132115738.1">
    <property type="nucleotide sequence ID" value="NZ_SMJU01000004.1"/>
</dbReference>
<evidence type="ECO:0000313" key="5">
    <source>
        <dbReference type="EMBL" id="TDB66764.1"/>
    </source>
</evidence>
<dbReference type="GO" id="GO:0006654">
    <property type="term" value="P:phosphatidic acid biosynthetic process"/>
    <property type="evidence" value="ECO:0007669"/>
    <property type="project" value="TreeGrafter"/>
</dbReference>
<dbReference type="EMBL" id="SMJU01000004">
    <property type="protein sequence ID" value="TDB66764.1"/>
    <property type="molecule type" value="Genomic_DNA"/>
</dbReference>
<keyword evidence="3 5" id="KW-0012">Acyltransferase</keyword>
<evidence type="ECO:0000256" key="1">
    <source>
        <dbReference type="ARBA" id="ARBA00005189"/>
    </source>
</evidence>
<dbReference type="PANTHER" id="PTHR10434">
    <property type="entry name" value="1-ACYL-SN-GLYCEROL-3-PHOSPHATE ACYLTRANSFERASE"/>
    <property type="match status" value="1"/>
</dbReference>
<comment type="pathway">
    <text evidence="1">Lipid metabolism.</text>
</comment>
<dbReference type="AlphaFoldDB" id="A0A4R4KFL5"/>
<dbReference type="InterPro" id="IPR002123">
    <property type="entry name" value="Plipid/glycerol_acylTrfase"/>
</dbReference>
<evidence type="ECO:0000259" key="4">
    <source>
        <dbReference type="SMART" id="SM00563"/>
    </source>
</evidence>
<dbReference type="OrthoDB" id="9796839at2"/>
<evidence type="ECO:0000256" key="2">
    <source>
        <dbReference type="ARBA" id="ARBA00022679"/>
    </source>
</evidence>
<evidence type="ECO:0000313" key="6">
    <source>
        <dbReference type="Proteomes" id="UP000295706"/>
    </source>
</evidence>
<dbReference type="PANTHER" id="PTHR10434:SF9">
    <property type="entry name" value="PHOSPHOLIPID_GLYCEROL ACYLTRANSFERASE DOMAIN-CONTAINING PROTEIN"/>
    <property type="match status" value="1"/>
</dbReference>
<proteinExistence type="predicted"/>
<dbReference type="Pfam" id="PF01553">
    <property type="entry name" value="Acyltransferase"/>
    <property type="match status" value="1"/>
</dbReference>
<comment type="caution">
    <text evidence="5">The sequence shown here is derived from an EMBL/GenBank/DDBJ whole genome shotgun (WGS) entry which is preliminary data.</text>
</comment>
<name>A0A4R4KFL5_9BACT</name>
<sequence length="192" mass="21853">MSTLFFKFLFKTMGWKVTGIPPKTMRKSIWIVAPHYSNQDFFLGLGVRATIGFDIGFLGKKELFTWYSGWLFRALGGHAVNRSQRNNLVESVSDMFRKADDMHIAIAPEGKRKDTDKIKTGFYHMALRAGVPLVLVGINNPEKILMLSAPLFLSGDYQKDMKIMYDYYLTIPGPKKSWLTNYAKTGLIPPMT</sequence>
<dbReference type="Proteomes" id="UP000295706">
    <property type="component" value="Unassembled WGS sequence"/>
</dbReference>
<evidence type="ECO:0000256" key="3">
    <source>
        <dbReference type="ARBA" id="ARBA00023315"/>
    </source>
</evidence>
<feature type="domain" description="Phospholipid/glycerol acyltransferase" evidence="4">
    <location>
        <begin position="29"/>
        <end position="141"/>
    </location>
</feature>
<protein>
    <submittedName>
        <fullName evidence="5">Glycerol acyltransferase</fullName>
    </submittedName>
</protein>